<dbReference type="Pfam" id="PF17212">
    <property type="entry name" value="Tube"/>
    <property type="match status" value="1"/>
</dbReference>
<evidence type="ECO:0000313" key="1">
    <source>
        <dbReference type="EMBL" id="QPC44934.1"/>
    </source>
</evidence>
<dbReference type="InterPro" id="IPR033767">
    <property type="entry name" value="Tail_Gp11"/>
</dbReference>
<evidence type="ECO:0000313" key="2">
    <source>
        <dbReference type="Proteomes" id="UP000593594"/>
    </source>
</evidence>
<accession>A0A7S8C7R0</accession>
<proteinExistence type="predicted"/>
<reference evidence="1 2" key="1">
    <citation type="submission" date="2020-06" db="EMBL/GenBank/DDBJ databases">
        <title>Genome sequence of 2 isolates from Red Sea Mangroves.</title>
        <authorList>
            <person name="Sefrji F."/>
            <person name="Michoud G."/>
            <person name="Merlino G."/>
            <person name="Daffonchio D."/>
        </authorList>
    </citation>
    <scope>NUCLEOTIDE SEQUENCE [LARGE SCALE GENOMIC DNA]</scope>
    <source>
        <strain evidence="1 2">R1DC25</strain>
    </source>
</reference>
<gene>
    <name evidence="1" type="ORF">HW532_20875</name>
</gene>
<dbReference type="KEGG" id="kmn:HW532_20875"/>
<keyword evidence="2" id="KW-1185">Reference proteome</keyword>
<dbReference type="RefSeq" id="WP_213162307.1">
    <property type="nucleotide sequence ID" value="NZ_CP058214.1"/>
</dbReference>
<dbReference type="Proteomes" id="UP000593594">
    <property type="component" value="Chromosome"/>
</dbReference>
<protein>
    <recommendedName>
        <fullName evidence="3">Tail tubular protein A</fullName>
    </recommendedName>
</protein>
<dbReference type="AlphaFoldDB" id="A0A7S8C7R0"/>
<dbReference type="EMBL" id="CP058214">
    <property type="protein sequence ID" value="QPC44934.1"/>
    <property type="molecule type" value="Genomic_DNA"/>
</dbReference>
<organism evidence="1 2">
    <name type="scientific">Kaustia mangrovi</name>
    <dbReference type="NCBI Taxonomy" id="2593653"/>
    <lineage>
        <taxon>Bacteria</taxon>
        <taxon>Pseudomonadati</taxon>
        <taxon>Pseudomonadota</taxon>
        <taxon>Alphaproteobacteria</taxon>
        <taxon>Hyphomicrobiales</taxon>
        <taxon>Parvibaculaceae</taxon>
        <taxon>Kaustia</taxon>
    </lineage>
</organism>
<evidence type="ECO:0008006" key="3">
    <source>
        <dbReference type="Google" id="ProtNLM"/>
    </source>
</evidence>
<sequence length="206" mass="22672">MNRLNIIRHMLSVVGEGGVSNEDSTHPSVQTANGIIDTENLDLQGRGWWFNREHALTLVPDNRGEVVVPASTIGFKISSVAHKSPAEKKRYVKRGYRVYDTIAHTYDIGCSIVADTVTLLSIDDLPALAGNYLMRKCAYEMYIDDDGDQFKTNKLESAAARAWQSLYSAEMQYLAVNALDSPQARRLRAGVGGSSLNPNLIGGRAR</sequence>
<name>A0A7S8C7R0_9HYPH</name>